<reference evidence="1 2" key="1">
    <citation type="journal article" date="2009" name="Nat. Genet.">
        <title>The genome of the cucumber, Cucumis sativus L.</title>
        <authorList>
            <person name="Huang S."/>
            <person name="Li R."/>
            <person name="Zhang Z."/>
            <person name="Li L."/>
            <person name="Gu X."/>
            <person name="Fan W."/>
            <person name="Lucas W.J."/>
            <person name="Wang X."/>
            <person name="Xie B."/>
            <person name="Ni P."/>
            <person name="Ren Y."/>
            <person name="Zhu H."/>
            <person name="Li J."/>
            <person name="Lin K."/>
            <person name="Jin W."/>
            <person name="Fei Z."/>
            <person name="Li G."/>
            <person name="Staub J."/>
            <person name="Kilian A."/>
            <person name="van der Vossen E.A."/>
            <person name="Wu Y."/>
            <person name="Guo J."/>
            <person name="He J."/>
            <person name="Jia Z."/>
            <person name="Ren Y."/>
            <person name="Tian G."/>
            <person name="Lu Y."/>
            <person name="Ruan J."/>
            <person name="Qian W."/>
            <person name="Wang M."/>
            <person name="Huang Q."/>
            <person name="Li B."/>
            <person name="Xuan Z."/>
            <person name="Cao J."/>
            <person name="Asan"/>
            <person name="Wu Z."/>
            <person name="Zhang J."/>
            <person name="Cai Q."/>
            <person name="Bai Y."/>
            <person name="Zhao B."/>
            <person name="Han Y."/>
            <person name="Li Y."/>
            <person name="Li X."/>
            <person name="Wang S."/>
            <person name="Shi Q."/>
            <person name="Liu S."/>
            <person name="Cho W.K."/>
            <person name="Kim J.Y."/>
            <person name="Xu Y."/>
            <person name="Heller-Uszynska K."/>
            <person name="Miao H."/>
            <person name="Cheng Z."/>
            <person name="Zhang S."/>
            <person name="Wu J."/>
            <person name="Yang Y."/>
            <person name="Kang H."/>
            <person name="Li M."/>
            <person name="Liang H."/>
            <person name="Ren X."/>
            <person name="Shi Z."/>
            <person name="Wen M."/>
            <person name="Jian M."/>
            <person name="Yang H."/>
            <person name="Zhang G."/>
            <person name="Yang Z."/>
            <person name="Chen R."/>
            <person name="Liu S."/>
            <person name="Li J."/>
            <person name="Ma L."/>
            <person name="Liu H."/>
            <person name="Zhou Y."/>
            <person name="Zhao J."/>
            <person name="Fang X."/>
            <person name="Li G."/>
            <person name="Fang L."/>
            <person name="Li Y."/>
            <person name="Liu D."/>
            <person name="Zheng H."/>
            <person name="Zhang Y."/>
            <person name="Qin N."/>
            <person name="Li Z."/>
            <person name="Yang G."/>
            <person name="Yang S."/>
            <person name="Bolund L."/>
            <person name="Kristiansen K."/>
            <person name="Zheng H."/>
            <person name="Li S."/>
            <person name="Zhang X."/>
            <person name="Yang H."/>
            <person name="Wang J."/>
            <person name="Sun R."/>
            <person name="Zhang B."/>
            <person name="Jiang S."/>
            <person name="Wang J."/>
            <person name="Du Y."/>
            <person name="Li S."/>
        </authorList>
    </citation>
    <scope>NUCLEOTIDE SEQUENCE [LARGE SCALE GENOMIC DNA]</scope>
    <source>
        <strain evidence="2">cv. 9930</strain>
    </source>
</reference>
<protein>
    <submittedName>
        <fullName evidence="1">Uncharacterized protein</fullName>
    </submittedName>
</protein>
<sequence length="163" mass="19028">MFSIKIDKLDPLLDAISLFTDIVNDKICLKFSLSTFSIIARYQHPFFFAMLFIPEPLFAEYFVGRDHILRVSLLSLHTALARGQTYSSLRIHLQEEQNIICLAFEPSRHSPVPMRRKMRFEVPMEDWSAGEIDFDAKSFSIESDLFRDIITTFYDYNEVDTSN</sequence>
<dbReference type="AlphaFoldDB" id="A0A0A0KB76"/>
<name>A0A0A0KB76_CUCSA</name>
<evidence type="ECO:0000313" key="1">
    <source>
        <dbReference type="EMBL" id="KGN45637.1"/>
    </source>
</evidence>
<dbReference type="Proteomes" id="UP000029981">
    <property type="component" value="Chromosome 6"/>
</dbReference>
<proteinExistence type="predicted"/>
<gene>
    <name evidence="1" type="ORF">Csa_6G002310</name>
</gene>
<keyword evidence="2" id="KW-1185">Reference proteome</keyword>
<dbReference type="Gene3D" id="3.70.10.10">
    <property type="match status" value="1"/>
</dbReference>
<organism evidence="1 2">
    <name type="scientific">Cucumis sativus</name>
    <name type="common">Cucumber</name>
    <dbReference type="NCBI Taxonomy" id="3659"/>
    <lineage>
        <taxon>Eukaryota</taxon>
        <taxon>Viridiplantae</taxon>
        <taxon>Streptophyta</taxon>
        <taxon>Embryophyta</taxon>
        <taxon>Tracheophyta</taxon>
        <taxon>Spermatophyta</taxon>
        <taxon>Magnoliopsida</taxon>
        <taxon>eudicotyledons</taxon>
        <taxon>Gunneridae</taxon>
        <taxon>Pentapetalae</taxon>
        <taxon>rosids</taxon>
        <taxon>fabids</taxon>
        <taxon>Cucurbitales</taxon>
        <taxon>Cucurbitaceae</taxon>
        <taxon>Benincaseae</taxon>
        <taxon>Cucumis</taxon>
    </lineage>
</organism>
<dbReference type="InterPro" id="IPR046938">
    <property type="entry name" value="DNA_clamp_sf"/>
</dbReference>
<dbReference type="EMBL" id="CM002927">
    <property type="protein sequence ID" value="KGN45637.1"/>
    <property type="molecule type" value="Genomic_DNA"/>
</dbReference>
<dbReference type="Gramene" id="KGN45637">
    <property type="protein sequence ID" value="KGN45637"/>
    <property type="gene ID" value="Csa_6G002310"/>
</dbReference>
<reference evidence="1 2" key="4">
    <citation type="journal article" date="2011" name="BMC Genomics">
        <title>RNA-Seq improves annotation of protein-coding genes in the cucumber genome.</title>
        <authorList>
            <person name="Li Z."/>
            <person name="Zhang Z."/>
            <person name="Yan P."/>
            <person name="Huang S."/>
            <person name="Fei Z."/>
            <person name="Lin K."/>
        </authorList>
    </citation>
    <scope>NUCLEOTIDE SEQUENCE [LARGE SCALE GENOMIC DNA]</scope>
    <source>
        <strain evidence="2">cv. 9930</strain>
    </source>
</reference>
<reference evidence="1 2" key="3">
    <citation type="journal article" date="2010" name="BMC Genomics">
        <title>Transcriptome sequencing and comparative analysis of cucumber flowers with different sex types.</title>
        <authorList>
            <person name="Guo S."/>
            <person name="Zheng Y."/>
            <person name="Joung J.G."/>
            <person name="Liu S."/>
            <person name="Zhang Z."/>
            <person name="Crasta O.R."/>
            <person name="Sobral B.W."/>
            <person name="Xu Y."/>
            <person name="Huang S."/>
            <person name="Fei Z."/>
        </authorList>
    </citation>
    <scope>NUCLEOTIDE SEQUENCE [LARGE SCALE GENOMIC DNA]</scope>
    <source>
        <strain evidence="2">cv. 9930</strain>
    </source>
</reference>
<evidence type="ECO:0000313" key="2">
    <source>
        <dbReference type="Proteomes" id="UP000029981"/>
    </source>
</evidence>
<dbReference type="SUPFAM" id="SSF55979">
    <property type="entry name" value="DNA clamp"/>
    <property type="match status" value="1"/>
</dbReference>
<accession>A0A0A0KB76</accession>
<reference evidence="1 2" key="2">
    <citation type="journal article" date="2009" name="PLoS ONE">
        <title>An integrated genetic and cytogenetic map of the cucumber genome.</title>
        <authorList>
            <person name="Ren Y."/>
            <person name="Zhang Z."/>
            <person name="Liu J."/>
            <person name="Staub J.E."/>
            <person name="Han Y."/>
            <person name="Cheng Z."/>
            <person name="Li X."/>
            <person name="Lu J."/>
            <person name="Miao H."/>
            <person name="Kang H."/>
            <person name="Xie B."/>
            <person name="Gu X."/>
            <person name="Wang X."/>
            <person name="Du Y."/>
            <person name="Jin W."/>
            <person name="Huang S."/>
        </authorList>
    </citation>
    <scope>NUCLEOTIDE SEQUENCE [LARGE SCALE GENOMIC DNA]</scope>
    <source>
        <strain evidence="2">cv. 9930</strain>
    </source>
</reference>